<evidence type="ECO:0008006" key="3">
    <source>
        <dbReference type="Google" id="ProtNLM"/>
    </source>
</evidence>
<reference evidence="1 2" key="1">
    <citation type="submission" date="2024-10" db="EMBL/GenBank/DDBJ databases">
        <title>The Natural Products Discovery Center: Release of the First 8490 Sequenced Strains for Exploring Actinobacteria Biosynthetic Diversity.</title>
        <authorList>
            <person name="Kalkreuter E."/>
            <person name="Kautsar S.A."/>
            <person name="Yang D."/>
            <person name="Bader C.D."/>
            <person name="Teijaro C.N."/>
            <person name="Fluegel L."/>
            <person name="Davis C.M."/>
            <person name="Simpson J.R."/>
            <person name="Lauterbach L."/>
            <person name="Steele A.D."/>
            <person name="Gui C."/>
            <person name="Meng S."/>
            <person name="Li G."/>
            <person name="Viehrig K."/>
            <person name="Ye F."/>
            <person name="Su P."/>
            <person name="Kiefer A.F."/>
            <person name="Nichols A."/>
            <person name="Cepeda A.J."/>
            <person name="Yan W."/>
            <person name="Fan B."/>
            <person name="Jiang Y."/>
            <person name="Adhikari A."/>
            <person name="Zheng C.-J."/>
            <person name="Schuster L."/>
            <person name="Cowan T.M."/>
            <person name="Smanski M.J."/>
            <person name="Chevrette M.G."/>
            <person name="De Carvalho L.P.S."/>
            <person name="Shen B."/>
        </authorList>
    </citation>
    <scope>NUCLEOTIDE SEQUENCE [LARGE SCALE GENOMIC DNA]</scope>
    <source>
        <strain evidence="1 2">NPDC012540</strain>
    </source>
</reference>
<dbReference type="SUPFAM" id="SSF53474">
    <property type="entry name" value="alpha/beta-Hydrolases"/>
    <property type="match status" value="1"/>
</dbReference>
<evidence type="ECO:0000313" key="2">
    <source>
        <dbReference type="Proteomes" id="UP001602322"/>
    </source>
</evidence>
<comment type="caution">
    <text evidence="1">The sequence shown here is derived from an EMBL/GenBank/DDBJ whole genome shotgun (WGS) entry which is preliminary data.</text>
</comment>
<dbReference type="Gene3D" id="3.40.50.1820">
    <property type="entry name" value="alpha/beta hydrolase"/>
    <property type="match status" value="1"/>
</dbReference>
<dbReference type="Proteomes" id="UP001602322">
    <property type="component" value="Unassembled WGS sequence"/>
</dbReference>
<gene>
    <name evidence="1" type="ORF">ACFY8O_18795</name>
</gene>
<proteinExistence type="predicted"/>
<sequence length="265" mass="28044">MSRLSGWKVLAEGPGPELVLAVDFATTGRSDSSFSDLVPRLGGRFTVWETRQPDTGEGMSAEDYLAWWTREVEESGRTVRAVLGYCAGSVFAGELASRVAAGQAEPPRFLMVDPEVPTPDALHRDFDAMLGQFASVLSDGELAAARQAAATALATAPGFAALGSELVRIFREQAGTAFAREELDMDLLEEFAAVFRSFVSYLDAARGIDPAAAWSAATAVNSLRPTEGALLAARSVAVPVDHVDILRSDLTAGAVEEILSLHAAS</sequence>
<keyword evidence="2" id="KW-1185">Reference proteome</keyword>
<dbReference type="InterPro" id="IPR029058">
    <property type="entry name" value="AB_hydrolase_fold"/>
</dbReference>
<accession>A0ABW6X819</accession>
<organism evidence="1 2">
    <name type="scientific">Streptomyces argenteolus</name>
    <dbReference type="NCBI Taxonomy" id="67274"/>
    <lineage>
        <taxon>Bacteria</taxon>
        <taxon>Bacillati</taxon>
        <taxon>Actinomycetota</taxon>
        <taxon>Actinomycetes</taxon>
        <taxon>Kitasatosporales</taxon>
        <taxon>Streptomycetaceae</taxon>
        <taxon>Streptomyces</taxon>
    </lineage>
</organism>
<dbReference type="RefSeq" id="WP_387903763.1">
    <property type="nucleotide sequence ID" value="NZ_JBIBEG010000005.1"/>
</dbReference>
<dbReference type="EMBL" id="JBIBEG010000005">
    <property type="protein sequence ID" value="MFF5897964.1"/>
    <property type="molecule type" value="Genomic_DNA"/>
</dbReference>
<name>A0ABW6X819_9ACTN</name>
<evidence type="ECO:0000313" key="1">
    <source>
        <dbReference type="EMBL" id="MFF5897964.1"/>
    </source>
</evidence>
<protein>
    <recommendedName>
        <fullName evidence="3">Thioesterase domain-containing protein</fullName>
    </recommendedName>
</protein>